<dbReference type="AlphaFoldDB" id="A0A2K3NKH7"/>
<reference evidence="2 3" key="1">
    <citation type="journal article" date="2014" name="Am. J. Bot.">
        <title>Genome assembly and annotation for red clover (Trifolium pratense; Fabaceae).</title>
        <authorList>
            <person name="Istvanek J."/>
            <person name="Jaros M."/>
            <person name="Krenek A."/>
            <person name="Repkova J."/>
        </authorList>
    </citation>
    <scope>NUCLEOTIDE SEQUENCE [LARGE SCALE GENOMIC DNA]</scope>
    <source>
        <strain evidence="3">cv. Tatra</strain>
        <tissue evidence="2">Young leaves</tissue>
    </source>
</reference>
<proteinExistence type="predicted"/>
<feature type="region of interest" description="Disordered" evidence="1">
    <location>
        <begin position="88"/>
        <end position="108"/>
    </location>
</feature>
<evidence type="ECO:0000313" key="3">
    <source>
        <dbReference type="Proteomes" id="UP000236291"/>
    </source>
</evidence>
<dbReference type="EMBL" id="ASHM01022729">
    <property type="protein sequence ID" value="PNY03523.1"/>
    <property type="molecule type" value="Genomic_DNA"/>
</dbReference>
<protein>
    <submittedName>
        <fullName evidence="2">Uncharacterized protein</fullName>
    </submittedName>
</protein>
<accession>A0A2K3NKH7</accession>
<evidence type="ECO:0000256" key="1">
    <source>
        <dbReference type="SAM" id="MobiDB-lite"/>
    </source>
</evidence>
<gene>
    <name evidence="2" type="ORF">L195_g026855</name>
</gene>
<sequence>MSRLALAKDYCTNSSPPSLVLLETTYTSQLVAPHLWSTVASLISMCSSETVVLSYDSLDGDFSKFRRMSSIPTCEANVATVCTSGGLAKRGVPTDKGETGLPSSGLLL</sequence>
<evidence type="ECO:0000313" key="2">
    <source>
        <dbReference type="EMBL" id="PNY03523.1"/>
    </source>
</evidence>
<name>A0A2K3NKH7_TRIPR</name>
<comment type="caution">
    <text evidence="2">The sequence shown here is derived from an EMBL/GenBank/DDBJ whole genome shotgun (WGS) entry which is preliminary data.</text>
</comment>
<reference evidence="2 3" key="2">
    <citation type="journal article" date="2017" name="Front. Plant Sci.">
        <title>Gene Classification and Mining of Molecular Markers Useful in Red Clover (Trifolium pratense) Breeding.</title>
        <authorList>
            <person name="Istvanek J."/>
            <person name="Dluhosova J."/>
            <person name="Dluhos P."/>
            <person name="Patkova L."/>
            <person name="Nedelnik J."/>
            <person name="Repkova J."/>
        </authorList>
    </citation>
    <scope>NUCLEOTIDE SEQUENCE [LARGE SCALE GENOMIC DNA]</scope>
    <source>
        <strain evidence="3">cv. Tatra</strain>
        <tissue evidence="2">Young leaves</tissue>
    </source>
</reference>
<dbReference type="Proteomes" id="UP000236291">
    <property type="component" value="Unassembled WGS sequence"/>
</dbReference>
<organism evidence="2 3">
    <name type="scientific">Trifolium pratense</name>
    <name type="common">Red clover</name>
    <dbReference type="NCBI Taxonomy" id="57577"/>
    <lineage>
        <taxon>Eukaryota</taxon>
        <taxon>Viridiplantae</taxon>
        <taxon>Streptophyta</taxon>
        <taxon>Embryophyta</taxon>
        <taxon>Tracheophyta</taxon>
        <taxon>Spermatophyta</taxon>
        <taxon>Magnoliopsida</taxon>
        <taxon>eudicotyledons</taxon>
        <taxon>Gunneridae</taxon>
        <taxon>Pentapetalae</taxon>
        <taxon>rosids</taxon>
        <taxon>fabids</taxon>
        <taxon>Fabales</taxon>
        <taxon>Fabaceae</taxon>
        <taxon>Papilionoideae</taxon>
        <taxon>50 kb inversion clade</taxon>
        <taxon>NPAAA clade</taxon>
        <taxon>Hologalegina</taxon>
        <taxon>IRL clade</taxon>
        <taxon>Trifolieae</taxon>
        <taxon>Trifolium</taxon>
    </lineage>
</organism>